<proteinExistence type="predicted"/>
<reference evidence="1" key="1">
    <citation type="submission" date="2021-04" db="EMBL/GenBank/DDBJ databases">
        <title>Complete genome sequence for Sulfitobacter sp. strain JK7-1.</title>
        <authorList>
            <person name="Park S.-J."/>
        </authorList>
    </citation>
    <scope>NUCLEOTIDE SEQUENCE</scope>
    <source>
        <strain evidence="1">JK7-1</strain>
    </source>
</reference>
<dbReference type="RefSeq" id="WP_212704526.1">
    <property type="nucleotide sequence ID" value="NZ_CP073581.1"/>
</dbReference>
<keyword evidence="2" id="KW-1185">Reference proteome</keyword>
<protein>
    <recommendedName>
        <fullName evidence="3">Copper chaperone PCu(A)C</fullName>
    </recommendedName>
</protein>
<gene>
    <name evidence="1" type="ORF">KDD17_15750</name>
</gene>
<sequence length="164" mass="17154">MRTLALFLIGVTFGGAGGFVYAAANGITLDGHDHSDPAHHGGMQHGDGDHAMLHDTPRDVDPASAPTLAVEVTADPMAGYNLHVMAERFRYAPRAASGPHVAGEGHAHVYANGVKLGRLYGPWMHLENLPKGEVEITVTLNANDHRPLAIAGAPIAASTTVTVD</sequence>
<evidence type="ECO:0000313" key="2">
    <source>
        <dbReference type="Proteomes" id="UP000683291"/>
    </source>
</evidence>
<dbReference type="EMBL" id="CP073581">
    <property type="protein sequence ID" value="QUJ76328.1"/>
    <property type="molecule type" value="Genomic_DNA"/>
</dbReference>
<evidence type="ECO:0000313" key="1">
    <source>
        <dbReference type="EMBL" id="QUJ76328.1"/>
    </source>
</evidence>
<dbReference type="AlphaFoldDB" id="A0A975JD99"/>
<dbReference type="Proteomes" id="UP000683291">
    <property type="component" value="Chromosome 1"/>
</dbReference>
<name>A0A975JD99_9RHOB</name>
<accession>A0A975JD99</accession>
<evidence type="ECO:0008006" key="3">
    <source>
        <dbReference type="Google" id="ProtNLM"/>
    </source>
</evidence>
<organism evidence="1 2">
    <name type="scientific">Sulfitobacter albidus</name>
    <dbReference type="NCBI Taxonomy" id="2829501"/>
    <lineage>
        <taxon>Bacteria</taxon>
        <taxon>Pseudomonadati</taxon>
        <taxon>Pseudomonadota</taxon>
        <taxon>Alphaproteobacteria</taxon>
        <taxon>Rhodobacterales</taxon>
        <taxon>Roseobacteraceae</taxon>
        <taxon>Sulfitobacter</taxon>
    </lineage>
</organism>
<dbReference type="KEGG" id="sual:KDD17_15750"/>